<feature type="domain" description="WW" evidence="3">
    <location>
        <begin position="1416"/>
        <end position="1449"/>
    </location>
</feature>
<feature type="region of interest" description="Disordered" evidence="2">
    <location>
        <begin position="1"/>
        <end position="20"/>
    </location>
</feature>
<evidence type="ECO:0000256" key="2">
    <source>
        <dbReference type="SAM" id="MobiDB-lite"/>
    </source>
</evidence>
<dbReference type="EMBL" id="DAKRPA010000083">
    <property type="protein sequence ID" value="DAZ99451.1"/>
    <property type="molecule type" value="Genomic_DNA"/>
</dbReference>
<dbReference type="PROSITE" id="PS50020">
    <property type="entry name" value="WW_DOMAIN_2"/>
    <property type="match status" value="1"/>
</dbReference>
<proteinExistence type="predicted"/>
<reference evidence="4" key="2">
    <citation type="journal article" date="2023" name="Microbiol Resour">
        <title>Decontamination and Annotation of the Draft Genome Sequence of the Oomycete Lagenidium giganteum ARSEF 373.</title>
        <authorList>
            <person name="Morgan W.R."/>
            <person name="Tartar A."/>
        </authorList>
    </citation>
    <scope>NUCLEOTIDE SEQUENCE</scope>
    <source>
        <strain evidence="4">ARSEF 373</strain>
    </source>
</reference>
<evidence type="ECO:0000256" key="1">
    <source>
        <dbReference type="SAM" id="Coils"/>
    </source>
</evidence>
<feature type="region of interest" description="Disordered" evidence="2">
    <location>
        <begin position="1376"/>
        <end position="1406"/>
    </location>
</feature>
<dbReference type="SUPFAM" id="SSF51045">
    <property type="entry name" value="WW domain"/>
    <property type="match status" value="1"/>
</dbReference>
<feature type="region of interest" description="Disordered" evidence="2">
    <location>
        <begin position="51"/>
        <end position="99"/>
    </location>
</feature>
<feature type="coiled-coil region" evidence="1">
    <location>
        <begin position="757"/>
        <end position="861"/>
    </location>
</feature>
<feature type="coiled-coil region" evidence="1">
    <location>
        <begin position="421"/>
        <end position="448"/>
    </location>
</feature>
<dbReference type="Proteomes" id="UP001146120">
    <property type="component" value="Unassembled WGS sequence"/>
</dbReference>
<organism evidence="4 5">
    <name type="scientific">Lagenidium giganteum</name>
    <dbReference type="NCBI Taxonomy" id="4803"/>
    <lineage>
        <taxon>Eukaryota</taxon>
        <taxon>Sar</taxon>
        <taxon>Stramenopiles</taxon>
        <taxon>Oomycota</taxon>
        <taxon>Peronosporomycetes</taxon>
        <taxon>Pythiales</taxon>
        <taxon>Pythiaceae</taxon>
    </lineage>
</organism>
<comment type="caution">
    <text evidence="4">The sequence shown here is derived from an EMBL/GenBank/DDBJ whole genome shotgun (WGS) entry which is preliminary data.</text>
</comment>
<dbReference type="Gene3D" id="1.20.5.190">
    <property type="match status" value="1"/>
</dbReference>
<protein>
    <recommendedName>
        <fullName evidence="3">WW domain-containing protein</fullName>
    </recommendedName>
</protein>
<evidence type="ECO:0000259" key="3">
    <source>
        <dbReference type="PROSITE" id="PS50020"/>
    </source>
</evidence>
<reference evidence="4" key="1">
    <citation type="submission" date="2022-11" db="EMBL/GenBank/DDBJ databases">
        <authorList>
            <person name="Morgan W.R."/>
            <person name="Tartar A."/>
        </authorList>
    </citation>
    <scope>NUCLEOTIDE SEQUENCE</scope>
    <source>
        <strain evidence="4">ARSEF 373</strain>
    </source>
</reference>
<evidence type="ECO:0000313" key="5">
    <source>
        <dbReference type="Proteomes" id="UP001146120"/>
    </source>
</evidence>
<keyword evidence="1" id="KW-0175">Coiled coil</keyword>
<keyword evidence="5" id="KW-1185">Reference proteome</keyword>
<gene>
    <name evidence="4" type="ORF">N0F65_004084</name>
</gene>
<accession>A0AAV2YYH8</accession>
<evidence type="ECO:0000313" key="4">
    <source>
        <dbReference type="EMBL" id="DAZ99451.1"/>
    </source>
</evidence>
<name>A0AAV2YYH8_9STRA</name>
<feature type="coiled-coil region" evidence="1">
    <location>
        <begin position="602"/>
        <end position="662"/>
    </location>
</feature>
<dbReference type="InterPro" id="IPR001202">
    <property type="entry name" value="WW_dom"/>
</dbReference>
<dbReference type="PROSITE" id="PS50096">
    <property type="entry name" value="IQ"/>
    <property type="match status" value="2"/>
</dbReference>
<feature type="compositionally biased region" description="Low complexity" evidence="2">
    <location>
        <begin position="1376"/>
        <end position="1385"/>
    </location>
</feature>
<dbReference type="Gene3D" id="2.20.70.10">
    <property type="match status" value="1"/>
</dbReference>
<feature type="compositionally biased region" description="Pro residues" evidence="2">
    <location>
        <begin position="1386"/>
        <end position="1400"/>
    </location>
</feature>
<sequence length="1449" mass="170382">MHFHASAEDDDAMAWQPRSPGSLRLARQALEEEQQVLAALAPGTIRSEGQLAAKKAALSTPHPVQPRPQARAGQTRRLLGNNDNGTRRGGGPGWPPQPRQEPINYLELRRNAAAKQALVRNRSQAAVAMEIVRPASPQAPVAAAPMMPIPVEELAPAVDTASVLEQLHKTFRHKGHVNGALLAANMQRLYREKARVDHEAKHMNQQLQEIMVDIRNNVSLMYKFTPLFKIYARHKYRFGWQRWLAYVSWHREEMARFVLLWPFAVRIQRLFRKKRTQWQRAHDRLTLAWRQWNAAIYLQSVVRQWLAQRERQRLLESRIAARLQAGWRGRVERRHVKQLLKERIRAMLRSLSPTGNLHRLHEVIQSHPELLRPLNHMLSLIEETYIAVEMEHVHKPRHAAIAARHLTVPVEATRRELFHAVHELSRVIAQHNDKLARARAAHAAATKAKHDQQTAAEEAVKWEQWLKTKTRLDRERELKQMHTAELESKEYARALRTIHSDHMLRARMRLERREQAENSLMLIEEYELRYVIAESRRRELDERKRLKEVHKKEQFLHEQAQRQLQHVMHVMNEDEVKRNEMRARRHAAKQAELEQWSKLTQLEQAELMRRLQEREHAKEAEKQRLETLAQAQRAKEMEQLMLKEQKRLRKQQELARELQERTMMAEVDKQSRKWQYELRRQRHALDWQEKREHELVRYSLDPLHFARIEHRKVQEEKERRERCSMKHEDELMGAIHAQERKAQYFAACRARQKQKAIDDAKARKETALMVIEDQREKDRVAAIKKADEYKRTLAAMQRVAESDRRRAQERLDEARHRKEMHDEEIAQRRTAQAIELREWIHEKSELKAMRAEEQAQRAVELAIAKREDKRLRRQRNLRMMREDVESRERHEMEQEGLRLQALLWSPADAAAFSHVVPLYDSFLRTNAAILKGWAHIALPPPFELDYAAVAKHRAIEDILSIEHVPRKKRKPRKFFYHEFFENDTFTTNTNASPGADAKASGAAAAPCRARQRWRRLAFHFLGAARRSDAARQGQLLLLNGQYEEAATHLVAAWEAIKEGNPSVATARLERQLGRCYWRWWQQSLQAVLLERALSFFHRAGSHIQLLSSPAFLQEVAHVLEHARKHRQAAEVLGGIITCFPRYAQLTQVIFRGAINMMALQMFQQCREYLLYTMDQQPFGLADVDVLFIVARVLQLEGPMRKKLCSVAYEDTFRKNKRDALYARYPTWQDWVKDPDTWRKHGDRCFALHEFVLAKDAYLVMQRRLLKSPARVRQDDDWMRMARTAAVLNDRAVCDRAVRRWLATKSYEERVKEQYYRWPLVRWKLLGLEVPPEVTAAIARMEQEERDARVQRRREIEAQKQSVLDRRSRKAERLKQAWAESEALAPAPAPPPPQAPAPAPQMAPSQQNNATAIWMPEDVEYPWQLVVDDHTGDVYYWNEETNAVSWDVPT</sequence>
<dbReference type="InterPro" id="IPR036020">
    <property type="entry name" value="WW_dom_sf"/>
</dbReference>